<sequence length="43" mass="5206">FKKINNKDFLSRAPEDIVKKERDKADDLRDIKERLENNLKSFK</sequence>
<dbReference type="GO" id="GO:0006438">
    <property type="term" value="P:valyl-tRNA aminoacylation"/>
    <property type="evidence" value="ECO:0007669"/>
    <property type="project" value="InterPro"/>
</dbReference>
<feature type="non-terminal residue" evidence="4">
    <location>
        <position position="1"/>
    </location>
</feature>
<keyword evidence="1" id="KW-0547">Nucleotide-binding</keyword>
<gene>
    <name evidence="4" type="ORF">S12H4_61165</name>
</gene>
<dbReference type="Gene3D" id="1.10.287.380">
    <property type="entry name" value="Valyl-tRNA synthetase, C-terminal domain"/>
    <property type="match status" value="1"/>
</dbReference>
<dbReference type="AlphaFoldDB" id="X1ULT5"/>
<dbReference type="InterPro" id="IPR019499">
    <property type="entry name" value="Val-tRNA_synth_tRNA-bd"/>
</dbReference>
<feature type="domain" description="Valyl-tRNA synthetase tRNA-binding arm" evidence="3">
    <location>
        <begin position="2"/>
        <end position="41"/>
    </location>
</feature>
<dbReference type="Pfam" id="PF10458">
    <property type="entry name" value="Val_tRNA-synt_C"/>
    <property type="match status" value="1"/>
</dbReference>
<evidence type="ECO:0000259" key="3">
    <source>
        <dbReference type="Pfam" id="PF10458"/>
    </source>
</evidence>
<protein>
    <recommendedName>
        <fullName evidence="3">Valyl-tRNA synthetase tRNA-binding arm domain-containing protein</fullName>
    </recommendedName>
</protein>
<evidence type="ECO:0000256" key="1">
    <source>
        <dbReference type="ARBA" id="ARBA00022741"/>
    </source>
</evidence>
<dbReference type="SUPFAM" id="SSF46589">
    <property type="entry name" value="tRNA-binding arm"/>
    <property type="match status" value="1"/>
</dbReference>
<dbReference type="GO" id="GO:0005524">
    <property type="term" value="F:ATP binding"/>
    <property type="evidence" value="ECO:0007669"/>
    <property type="project" value="UniProtKB-KW"/>
</dbReference>
<dbReference type="GO" id="GO:0004832">
    <property type="term" value="F:valine-tRNA ligase activity"/>
    <property type="evidence" value="ECO:0007669"/>
    <property type="project" value="InterPro"/>
</dbReference>
<name>X1ULT5_9ZZZZ</name>
<evidence type="ECO:0000313" key="4">
    <source>
        <dbReference type="EMBL" id="GAJ18459.1"/>
    </source>
</evidence>
<evidence type="ECO:0000256" key="2">
    <source>
        <dbReference type="ARBA" id="ARBA00022840"/>
    </source>
</evidence>
<dbReference type="GO" id="GO:0005737">
    <property type="term" value="C:cytoplasm"/>
    <property type="evidence" value="ECO:0007669"/>
    <property type="project" value="InterPro"/>
</dbReference>
<dbReference type="InterPro" id="IPR037118">
    <property type="entry name" value="Val-tRNA_synth_C_sf"/>
</dbReference>
<accession>X1ULT5</accession>
<organism evidence="4">
    <name type="scientific">marine sediment metagenome</name>
    <dbReference type="NCBI Taxonomy" id="412755"/>
    <lineage>
        <taxon>unclassified sequences</taxon>
        <taxon>metagenomes</taxon>
        <taxon>ecological metagenomes</taxon>
    </lineage>
</organism>
<reference evidence="4" key="1">
    <citation type="journal article" date="2014" name="Front. Microbiol.">
        <title>High frequency of phylogenetically diverse reductive dehalogenase-homologous genes in deep subseafloor sedimentary metagenomes.</title>
        <authorList>
            <person name="Kawai M."/>
            <person name="Futagami T."/>
            <person name="Toyoda A."/>
            <person name="Takaki Y."/>
            <person name="Nishi S."/>
            <person name="Hori S."/>
            <person name="Arai W."/>
            <person name="Tsubouchi T."/>
            <person name="Morono Y."/>
            <person name="Uchiyama I."/>
            <person name="Ito T."/>
            <person name="Fujiyama A."/>
            <person name="Inagaki F."/>
            <person name="Takami H."/>
        </authorList>
    </citation>
    <scope>NUCLEOTIDE SEQUENCE</scope>
    <source>
        <strain evidence="4">Expedition CK06-06</strain>
    </source>
</reference>
<proteinExistence type="predicted"/>
<comment type="caution">
    <text evidence="4">The sequence shown here is derived from an EMBL/GenBank/DDBJ whole genome shotgun (WGS) entry which is preliminary data.</text>
</comment>
<dbReference type="EMBL" id="BARW01040507">
    <property type="protein sequence ID" value="GAJ18459.1"/>
    <property type="molecule type" value="Genomic_DNA"/>
</dbReference>
<keyword evidence="2" id="KW-0067">ATP-binding</keyword>
<dbReference type="InterPro" id="IPR010978">
    <property type="entry name" value="tRNA-bd_arm"/>
</dbReference>